<name>A0A0F8YNG9_9ZZZZ</name>
<gene>
    <name evidence="2" type="ORF">LCGC14_2798840</name>
</gene>
<proteinExistence type="predicted"/>
<protein>
    <submittedName>
        <fullName evidence="2">Uncharacterized protein</fullName>
    </submittedName>
</protein>
<reference evidence="2" key="1">
    <citation type="journal article" date="2015" name="Nature">
        <title>Complex archaea that bridge the gap between prokaryotes and eukaryotes.</title>
        <authorList>
            <person name="Spang A."/>
            <person name="Saw J.H."/>
            <person name="Jorgensen S.L."/>
            <person name="Zaremba-Niedzwiedzka K."/>
            <person name="Martijn J."/>
            <person name="Lind A.E."/>
            <person name="van Eijk R."/>
            <person name="Schleper C."/>
            <person name="Guy L."/>
            <person name="Ettema T.J."/>
        </authorList>
    </citation>
    <scope>NUCLEOTIDE SEQUENCE</scope>
</reference>
<organism evidence="2">
    <name type="scientific">marine sediment metagenome</name>
    <dbReference type="NCBI Taxonomy" id="412755"/>
    <lineage>
        <taxon>unclassified sequences</taxon>
        <taxon>metagenomes</taxon>
        <taxon>ecological metagenomes</taxon>
    </lineage>
</organism>
<dbReference type="AlphaFoldDB" id="A0A0F8YNG9"/>
<evidence type="ECO:0000313" key="2">
    <source>
        <dbReference type="EMBL" id="KKK82892.1"/>
    </source>
</evidence>
<dbReference type="EMBL" id="LAZR01052464">
    <property type="protein sequence ID" value="KKK82892.1"/>
    <property type="molecule type" value="Genomic_DNA"/>
</dbReference>
<feature type="compositionally biased region" description="Basic and acidic residues" evidence="1">
    <location>
        <begin position="60"/>
        <end position="81"/>
    </location>
</feature>
<accession>A0A0F8YNG9</accession>
<evidence type="ECO:0000256" key="1">
    <source>
        <dbReference type="SAM" id="MobiDB-lite"/>
    </source>
</evidence>
<comment type="caution">
    <text evidence="2">The sequence shown here is derived from an EMBL/GenBank/DDBJ whole genome shotgun (WGS) entry which is preliminary data.</text>
</comment>
<feature type="region of interest" description="Disordered" evidence="1">
    <location>
        <begin position="48"/>
        <end position="81"/>
    </location>
</feature>
<sequence>MDTTKNTNGMVDLDKDKSSDLAKGIALLAASKAKRLASDKADVDANIDADTNNVSVKGGKGSDKGGKGANKARDKGNGQAIDKGKFDTHKLITWVKAAYDTTTLDRNNGTVTLVKVGNAHKKVIKQGTFENKQGVFFGSILNSTMADLSTDKAKNLTVLHSKSNVYKVVKPTLSYANMVALQTAIVKVCGKGKVAIGHGLTIDNTVK</sequence>